<reference evidence="2 3" key="1">
    <citation type="journal article" date="2016" name="Nat. Commun.">
        <title>Thousands of microbial genomes shed light on interconnected biogeochemical processes in an aquifer system.</title>
        <authorList>
            <person name="Anantharaman K."/>
            <person name="Brown C.T."/>
            <person name="Hug L.A."/>
            <person name="Sharon I."/>
            <person name="Castelle C.J."/>
            <person name="Probst A.J."/>
            <person name="Thomas B.C."/>
            <person name="Singh A."/>
            <person name="Wilkins M.J."/>
            <person name="Karaoz U."/>
            <person name="Brodie E.L."/>
            <person name="Williams K.H."/>
            <person name="Hubbard S.S."/>
            <person name="Banfield J.F."/>
        </authorList>
    </citation>
    <scope>NUCLEOTIDE SEQUENCE [LARGE SCALE GENOMIC DNA]</scope>
</reference>
<dbReference type="AlphaFoldDB" id="A0A1G2B245"/>
<gene>
    <name evidence="2" type="ORF">A3F54_02790</name>
</gene>
<accession>A0A1G2B245</accession>
<evidence type="ECO:0000313" key="3">
    <source>
        <dbReference type="Proteomes" id="UP000176952"/>
    </source>
</evidence>
<sequence length="195" mass="22934">MNPDKHNFYLPPNPHQETEPEKSEKEILWEQSRLETDKITDGLGLGIDEKIKEAVTALKVHEFSTSQSCEGHIHEGTDEEQKHGVAYPWVEIYAPEPEGWEEDEQKKKTWIEKNIRQQERMKELVDEFYNGRETPSDARLVFHTIGIFGGFRIQSSGAENTRAFPPEKQKEKLELYRKEMNDFTQFLKTKHFLEK</sequence>
<name>A0A1G2B245_9BACT</name>
<evidence type="ECO:0000313" key="2">
    <source>
        <dbReference type="EMBL" id="OGY83263.1"/>
    </source>
</evidence>
<comment type="caution">
    <text evidence="2">The sequence shown here is derived from an EMBL/GenBank/DDBJ whole genome shotgun (WGS) entry which is preliminary data.</text>
</comment>
<organism evidence="2 3">
    <name type="scientific">Candidatus Kerfeldbacteria bacterium RIFCSPHIGHO2_12_FULL_48_17</name>
    <dbReference type="NCBI Taxonomy" id="1798542"/>
    <lineage>
        <taxon>Bacteria</taxon>
        <taxon>Candidatus Kerfeldiibacteriota</taxon>
    </lineage>
</organism>
<dbReference type="Proteomes" id="UP000176952">
    <property type="component" value="Unassembled WGS sequence"/>
</dbReference>
<dbReference type="EMBL" id="MHKD01000021">
    <property type="protein sequence ID" value="OGY83263.1"/>
    <property type="molecule type" value="Genomic_DNA"/>
</dbReference>
<feature type="region of interest" description="Disordered" evidence="1">
    <location>
        <begin position="1"/>
        <end position="25"/>
    </location>
</feature>
<feature type="compositionally biased region" description="Basic and acidic residues" evidence="1">
    <location>
        <begin position="16"/>
        <end position="25"/>
    </location>
</feature>
<proteinExistence type="predicted"/>
<protein>
    <submittedName>
        <fullName evidence="2">Uncharacterized protein</fullName>
    </submittedName>
</protein>
<evidence type="ECO:0000256" key="1">
    <source>
        <dbReference type="SAM" id="MobiDB-lite"/>
    </source>
</evidence>